<proteinExistence type="predicted"/>
<evidence type="ECO:0000313" key="1">
    <source>
        <dbReference type="EMBL" id="KAJ0038152.1"/>
    </source>
</evidence>
<comment type="caution">
    <text evidence="1">The sequence shown here is derived from an EMBL/GenBank/DDBJ whole genome shotgun (WGS) entry which is preliminary data.</text>
</comment>
<keyword evidence="2" id="KW-1185">Reference proteome</keyword>
<name>A0ACC0YJL5_9ROSI</name>
<evidence type="ECO:0000313" key="2">
    <source>
        <dbReference type="Proteomes" id="UP001163603"/>
    </source>
</evidence>
<accession>A0ACC0YJL5</accession>
<dbReference type="EMBL" id="CM047741">
    <property type="protein sequence ID" value="KAJ0038152.1"/>
    <property type="molecule type" value="Genomic_DNA"/>
</dbReference>
<sequence>MESPSPESSTIFLEDFGQKVDLTRRIREVLLNYPEGTTVLKELIQNADDAGATKVRFCLDRRHHSSHSLLSHSLAQWQGPALLAYNDAVFSEDDFFSISRIGGSTKHGQAGKTGRFGVGFNSVYHLTDLPSFVSGKYVVLFDPQGVYLPNVSSANPGKRIEYVSSSAISLYKDQFLPYCAFGCDMKNPFAGTLFRFPLRNADQAASSKLSRQAYSEDYVSSMFTQLYEECVFTLLFLKSVLCIEIFVWDVGEPEPRQLYSWSVNSANDETVWHRQALLRLSKLDISTERETDAYFVDFLVEETTGSEIKKRIDTFYVVQTMASTSSRIGSFAATASKDYDIHLLPWASVAACVSNDTSDNDVLKLGRAFCFLPLPVRTGLTVQVNGYFEVSSNRRGIWYGVDMDRSGKIRSIWNRLLLEDVVAPTFAQLLVGVQGLLGPSNSYYTLWPSGTFEEPWNILVEHVYRNIGNASVLYSDLGGGKWVSPVEAFLHDKEFPKTKELAEALLQLGMPVVHLPSHLFNMCLKYAFGFQQKVVTPDSVRIFLRKCKILTTLNRSYKHILLEYCLEDMIDDDVGTYLEDLPLLPLANGNFGLFYETSKGVAYFVCNELEYMLLQRVSERIIDRNIPLTVLRRLSSIATSAKANLTVFNVQYFLQLFPRFVPADWKLKSKVVWDPESCHDHPTSAWFMLLWRYLQNNCEKLSLFGEWPILPSLSGHLYRASRQSKLINAEKLSDAVREILVKIGCKILDTKFGIEHKDLSQYVSDADYAGVLESIFDAVPSNTGTRQVLLDNLRTEERDELRNFFLASKWYIGASINDSNIRNCKRLPIYNVYSGGSAQDFQFSDLENPQKYLPPLEVPEGLLGGEFIICSLSIEEDILLRYYAIERMGKACFYRQQVFNRIKELQPEVRDPVMLSILQTLPQLCVEDASFRECLRNLEFVPTTSGAVKCPVSLYDPRNEELYALLEESDSFPCGAFQESGILDMLQGLGLKTTVSPETIIESARKVERQMHENPEKANSRGKVLLSYLEVNAMKWLPNQLPDDQGTMNRMFTRAATAFRPRNLKSDLEKIWNDLRMICWCPVLVSAPFKHLPWPVVSSTVAPPKLVRLQADMWLVSASMRILDGECSSTALSYNLGWLSPPGGSVIAAQLLELGKNNEFLNDQVLRQELALAMPKIYSILASLIVSEEMDIVKAVLEGCRWIWVGDGFATSDEVVLDGPFHLAPYIRVIPIDLAVFKDLFLELGVREFLKPTDYANILCRMATRKGSSPLDLQEIRAAILIVQHLADVQFHEQVKLYLPDVSCRLFPAGDLVYNDAPWLLGSDDFDKSFAEASTMAFNARRTVQKFVHGNISNEVAEKLGVCSLRRILLAESADSMNLSLSGAAEAFGQHEALTTRLKHILEMYADGPGILFELVQNAEDAGASEVAFLLDKTQYGTSSVLSPEMADWQGPALYCFNDSVFSPQDLYAISRIGQESKLEKPFAIGRFGLGFNCVYHFTDIPTFVSGENIVMFDPHACSLPGISPSHPGLRIKFVGRKILEQFPDQFSPFLHFGCDLHHPYPGTLFRFPLRSGSVASRSQIKKEGYAPEDVMSLFASFSDVVSDALVFLRNVKTISLYVKEGTGEMQQLHRVHRNCISEPETESNALHNMFSLISGKQNKEMDKDQLLKKLSKSIDRDLPYKSQQIIVTEQRSSGGTSHYWITGECLGGGLTKKNPTSEKFHNSIPWACVAAYIHSVQVEGEFSDVRNIEDAYTSDIFRVSLDSIKKRKNFDGRAFCFLPLPISTGLPTHVNAYFELSSNRRDIWFGNDMAGGGKKRSDWNMYLLEDVVAPAYSRLLEKIASEIGPCDLFFSFWPTTIGLEPWASLVRKLYIFIADYSLRVLYTKARGGQWISTKQAIFPDFTFYKTHELVEALSDAGLPLVTVSKPVAERFMDVQPVLHFLTPTLLRTLLIRRKRGFKDKNAMILTLEYCLFDFTIPVHADNLYGLPLLPLADGSFTMFEKNGAGERIFIAQGDEYGLLKDLLSHQLVDSGIPEGVHEKLCDIARSGQSNISFLSCQLLEKLFLKLLPVEWQLAKKITWSPGHQGQPSLEWIRLLWSYLRTCCDDLSIFSKWPLLPVADNYLVRLTENSHVIKDDGWSENMSSLLLKVGCVFLRSDLPIEHPQLEKFVQPPTAIGLLNAFLAITGKPEDVEGLFCDASEGELHELRSFILQSKWFFEEQMSDTQIEIIKHLPMFESYRSRKLVGLSKPIKWLKPDGVRDDLLHDDFIRTESERERIILRRYIKIREPSRVEFYRVYVLDRMSEFLSQQGALSAILHDVKLLIEEDISMKSALSMTSFVLAANGSWQQPSRLYDPRVPELQKLLHREVFFPSDKFSDPEILDTLVGLGLKRTLGFTGLLDCARSVSIFNDSSDSKALSCGRTLLKCLDTLALKLSTDKRQGNSAELLNAMLIQNNNVVGGDAAYVDPSVRDENHSEDYLVDSDARYVDSSVRDENHLEDDLDIAFLIENLINGEPEENFWSEIKAITWCPISPDPPVQGLPWLKTSNQVASPSIVRPKSQMWMVSSTMHILDGECGSIYLQNRLGWMDNISIDVLATQLVELSKSYGWRRLNSMLETGFDAALQKGIPILYSKLQEYIGTDDFMLLKSALDGVAWVWIGDDFVSPKSLAFDSPVKFSPYLYVVPSELSEFRELLVELGVRLSFDIWDYFQVLQCLQNDVKGVPLSTDQLSFVCCVLEAVADCCSDKPLFEASNTPLLIPDSSGVLMQAGDLVYNDAPWIEDNAVVGKHFIHPCISNDLADRLGVKSIRCLSLVDDNMTKDLPCMDLARINELLAWYGNNDFLLFDLLELADCCKAKKLHLIFDKREHPRQSLLQHNLGEFQGPALVAILEGASLSREEVSSLQLLPPWRLRGGILNYGLGLLSCYFICDFLSIVSGGYFYMFDPRGLALAASSSHDPAAKVFSLLGTNLTERFRDQFKAMLIGENMSSLDATVIRMPLSSECLKDGVEMGFRRVKQIIDRFLEHGSRALIFLKSVLQVSLSTWEEGSLKPSQDYSVCVDSSSAIMRNPFSEKKWRKFQISRLFSSSNAAIKLHIIDVYLDQGGSRVVDKWLVALSLGSGQTRNMALDSWESSEYYMMSCHVFGISVFETATTMCPRAFSALSHMLFEACSSSWAIFPLGLQQRYLAYNLTPVAGVAALISRDGHPTDALGTSSIISPLPLSSDVDLPVTVLGCFLVHHNGGRYLFKHQDKRTLVEARADAGDHLIEAWNRELMSCVRDSYIEMVVEIQKLRREPSSSTIELAGRAVPLALKAYGDQIYSFWPRSNAHVLINQTGEDSNLTSVKVRKADWECIIEQVIRPFYARLVDLPMWQLYSGNFVKAEEGMFLSQPGNGVGGNVLPATVCSFVKEHYQVFSVPWELVTEIKAVGVKVQEIKPKMVRDLLRVSSTSIVLRSVDTYVDVLEYCLSDIQFLGSPNICGDDASHDPVDSSIIDRAPNEVGSSSASVSLPSVRSSHGGSSQTAASSGDALEMMTSLGKALFDFGRVVVEDIGRVGGPPVQRGTMAGSSNIHRNVDPKFLSIAAELKALPFPTATNHLARLGVTELWLGNNEQQTLMKSLAAKFIHPKVFDRAILADIFSKSSIQTLLKLKSFSFHLLASHMRLIFHNNWVNHVMESNRVPWFSWENTSTSGGEGGPSPEWIRLFWKKFGGSLDDLSLFSDWPLIPAFLGRPILCRVRERHLLFVPPLYTDQIPGNIVTDVSAGGNDITGLPMNNTSDSIQSYIIAFEVAKEKYPWLLSLLNQCNIPIFDAAFLDCAAPCNCLPTPSQSLGQVIASKLVAAKHAVYFPELSSLSTSDKDELFTLFAQDFQSNGPKYATEELEVLRSLPIYKTVVGSCTRLQGQEQCMISTNSFLKPYDERCLCYSSDSIEYLLLRALGVPELHDQQILVRFGFPGYEGKPASEQEDILIYLYTNWQDLQTDSSVVEALKETKFVRNADEFSADLYKPKDLYDPADALLMSVFAGKRKKFPGERFDTNGWLRILRKTGLQTSTEADVILECAKRVEFLGNERMNLSRDFDDLETDLIHSENEVSMEIWTLAGSVVEAVFSNFAVLYGNNFCNQLGKIACVPAELGLPNVCGKRVLTSYSEAILSKDWPLAWSCAPILSRQNVVPPEYSWGAIQLRSPPTFSTVLKHLQVIGKGGGEDTLAHWPITTGMMTIDEASCEILKYLDKVWGSLSSSDIAELRRVAFLPAANGTRLVTASCLFVRLSINLSPFAFELPSLYLPFLKILKDLGLQDMLSIASAKDMLLNLQRACGFQRLNPNELRAVMEILYFVCDQTVEANSSNRLDWESDAIVPDDGCRLVHAMSCVYIDSYGSRYVNCIDTSRLRFVHPDLPERICMVLGIKKLSDVVIEELSHEEHLQNLEFIGSVSLAVIREKLLSRSFQGAVFSLVNSTASYIPTINNLALGTIQSSLESVAKNLQFVKCLHTRFMLVPRSMDITLVAKDSLFLECDKGFKHRTLYFLNQLNTCVLVAEPPTYISVHDIISIVVSQVLGSPLPLPIGSLFFCPEGSETAIVNNLKLCSGKRDVETISSLVGQEILAKDALQVQFHPLRPFYRGEIVAWRVKQGEKLKYGSVPEDVRPSAGQALYRFKVETAPGETESLLSSQVFSFRSLLVGNEASAETIPDEKNAGTDSRSHDMPETSRRRKMKTSQSQPGKELQYGRVSATELVQAVHEILSAAGISMGVETQSLLQKTITLQEQLKESQAALLLEQEKSDGAMKEADTAKAAWVCRVCLSNEVDMTIIPCGHVLCRRCSSAVAREFLLPVEYPGGVLLALPLSGGQMINSSILRRFETLETTRVAVDNHQNHSDKKERESLLYITHTGTTMATTLRLSEPVILVKPSLTSLFLPRSIPSIPPPPPHFHPRASSLQKTTYTSSLNRRHLISQTASLSLSLSIATTLYQQPAKSEETLSAWERVYLPIDPGVVLLDIAFVPDDTSHGFLLGTRQTLLETKDGGKTWFPRSIPSAEEEDFNYRFNSISFLGKEGWIVGKPAILLYTSDAGESWERIPLSSQLPGDIVYIKATGDKSAEMVTDQGAIYVTSNRGYNWRAAVQETVSATLNRTVSSGISGASYYTGTFNTVNRSPDGNYVAVSSRGNFFLTWEPGQPYWQPHNRSIARRIQNMGWRADGGLWLLVRGGGLFLSKGTGITEEFEEVPVQSRGFGILDVGYRSKDEAWAAGGSGVLLKTTNGGKTWIRDKAADNIAANLYSVKFINEQKGFVLGNDGVLLQYLG</sequence>
<gene>
    <name evidence="1" type="ORF">Pint_23186</name>
</gene>
<reference evidence="2" key="1">
    <citation type="journal article" date="2023" name="G3 (Bethesda)">
        <title>Genome assembly and association tests identify interacting loci associated with vigor, precocity, and sex in interspecific pistachio rootstocks.</title>
        <authorList>
            <person name="Palmer W."/>
            <person name="Jacygrad E."/>
            <person name="Sagayaradj S."/>
            <person name="Cavanaugh K."/>
            <person name="Han R."/>
            <person name="Bertier L."/>
            <person name="Beede B."/>
            <person name="Kafkas S."/>
            <person name="Golino D."/>
            <person name="Preece J."/>
            <person name="Michelmore R."/>
        </authorList>
    </citation>
    <scope>NUCLEOTIDE SEQUENCE [LARGE SCALE GENOMIC DNA]</scope>
</reference>
<dbReference type="Proteomes" id="UP001163603">
    <property type="component" value="Chromosome 6"/>
</dbReference>
<protein>
    <submittedName>
        <fullName evidence="1">Uncharacterized protein</fullName>
    </submittedName>
</protein>
<organism evidence="1 2">
    <name type="scientific">Pistacia integerrima</name>
    <dbReference type="NCBI Taxonomy" id="434235"/>
    <lineage>
        <taxon>Eukaryota</taxon>
        <taxon>Viridiplantae</taxon>
        <taxon>Streptophyta</taxon>
        <taxon>Embryophyta</taxon>
        <taxon>Tracheophyta</taxon>
        <taxon>Spermatophyta</taxon>
        <taxon>Magnoliopsida</taxon>
        <taxon>eudicotyledons</taxon>
        <taxon>Gunneridae</taxon>
        <taxon>Pentapetalae</taxon>
        <taxon>rosids</taxon>
        <taxon>malvids</taxon>
        <taxon>Sapindales</taxon>
        <taxon>Anacardiaceae</taxon>
        <taxon>Pistacia</taxon>
    </lineage>
</organism>